<feature type="transmembrane region" description="Helical" evidence="1">
    <location>
        <begin position="108"/>
        <end position="127"/>
    </location>
</feature>
<dbReference type="PATRIC" id="fig|1121335.3.peg.1115"/>
<dbReference type="Proteomes" id="UP000011220">
    <property type="component" value="Chromosome"/>
</dbReference>
<evidence type="ECO:0000256" key="1">
    <source>
        <dbReference type="SAM" id="Phobius"/>
    </source>
</evidence>
<evidence type="ECO:0000313" key="3">
    <source>
        <dbReference type="Proteomes" id="UP000011220"/>
    </source>
</evidence>
<organism evidence="2 3">
    <name type="scientific">Thermoclostridium stercorarium (strain ATCC 35414 / DSM 8532 / NCIMB 11754)</name>
    <name type="common">Clostridium stercorarium</name>
    <dbReference type="NCBI Taxonomy" id="1121335"/>
    <lineage>
        <taxon>Bacteria</taxon>
        <taxon>Bacillati</taxon>
        <taxon>Bacillota</taxon>
        <taxon>Clostridia</taxon>
        <taxon>Eubacteriales</taxon>
        <taxon>Oscillospiraceae</taxon>
        <taxon>Thermoclostridium</taxon>
    </lineage>
</organism>
<proteinExistence type="predicted"/>
<keyword evidence="3" id="KW-1185">Reference proteome</keyword>
<name>L7VN30_THES1</name>
<keyword evidence="1" id="KW-0472">Membrane</keyword>
<evidence type="ECO:0008006" key="4">
    <source>
        <dbReference type="Google" id="ProtNLM"/>
    </source>
</evidence>
<evidence type="ECO:0000313" key="2">
    <source>
        <dbReference type="EMBL" id="AGC68137.1"/>
    </source>
</evidence>
<dbReference type="STRING" id="1121335.Cst_c11410"/>
<dbReference type="KEGG" id="csd:Clst_1093"/>
<feature type="transmembrane region" description="Helical" evidence="1">
    <location>
        <begin position="43"/>
        <end position="64"/>
    </location>
</feature>
<feature type="transmembrane region" description="Helical" evidence="1">
    <location>
        <begin position="76"/>
        <end position="96"/>
    </location>
</feature>
<dbReference type="RefSeq" id="WP_015358826.1">
    <property type="nucleotide sequence ID" value="NC_020134.1"/>
</dbReference>
<dbReference type="eggNOG" id="COG0762">
    <property type="taxonomic scope" value="Bacteria"/>
</dbReference>
<dbReference type="AlphaFoldDB" id="L7VN30"/>
<keyword evidence="1" id="KW-1133">Transmembrane helix</keyword>
<gene>
    <name evidence="2" type="ordered locus">Cst_c11410</name>
</gene>
<dbReference type="EMBL" id="CP004044">
    <property type="protein sequence ID" value="AGC68137.1"/>
    <property type="molecule type" value="Genomic_DNA"/>
</dbReference>
<keyword evidence="1" id="KW-0812">Transmembrane</keyword>
<accession>L7VN30</accession>
<dbReference type="KEGG" id="css:Cst_c11410"/>
<sequence length="139" mass="15622">MERAKESVNERKDNVIHLTRQNSQDVVTERGHKPLWYIRTKRIIYYILGVLETILGLRFVFMLLGANPRSGFTSFLYAITGIFIAPFTGIFNPVSAPGLAARSVFDPATIVAMAIYALAVWGIVKLLHIRASKNNPDFI</sequence>
<reference evidence="2 3" key="1">
    <citation type="journal article" date="2013" name="Genome Announc.">
        <title>Complete genome sequence of Clostridium stercorarium subsp. stercorarium strain DSM 8532, a thermophilic degrader of plant cell wall fibers.</title>
        <authorList>
            <person name="Poehlein A."/>
            <person name="Zverlov V.V."/>
            <person name="Daniel R."/>
            <person name="Schwarz W.H."/>
            <person name="Liebl W."/>
        </authorList>
    </citation>
    <scope>NUCLEOTIDE SEQUENCE [LARGE SCALE GENOMIC DNA]</scope>
    <source>
        <strain evidence="3">ATCC 35414 / DSM 8532 / NCIMB 11754</strain>
    </source>
</reference>
<protein>
    <recommendedName>
        <fullName evidence="4">YggT family protein</fullName>
    </recommendedName>
</protein>